<feature type="transmembrane region" description="Helical" evidence="1">
    <location>
        <begin position="57"/>
        <end position="75"/>
    </location>
</feature>
<organism evidence="2 3">
    <name type="scientific">Candidatus Onthousia excrementipullorum</name>
    <dbReference type="NCBI Taxonomy" id="2840884"/>
    <lineage>
        <taxon>Bacteria</taxon>
        <taxon>Bacillati</taxon>
        <taxon>Bacillota</taxon>
        <taxon>Bacilli</taxon>
        <taxon>Candidatus Onthousia</taxon>
    </lineage>
</organism>
<evidence type="ECO:0000256" key="1">
    <source>
        <dbReference type="SAM" id="Phobius"/>
    </source>
</evidence>
<dbReference type="Proteomes" id="UP000824232">
    <property type="component" value="Unassembled WGS sequence"/>
</dbReference>
<dbReference type="PANTHER" id="PTHR38450:SF1">
    <property type="entry name" value="STAGE V SPORULATION PROTEIN AC"/>
    <property type="match status" value="1"/>
</dbReference>
<keyword evidence="1" id="KW-0812">Transmembrane</keyword>
<evidence type="ECO:0000313" key="2">
    <source>
        <dbReference type="EMBL" id="HIR59097.1"/>
    </source>
</evidence>
<name>A0A9D1DU61_9FIRM</name>
<dbReference type="PANTHER" id="PTHR38450">
    <property type="entry name" value="STAGE V SPORULATION PROTEIN AC-RELATED"/>
    <property type="match status" value="1"/>
</dbReference>
<dbReference type="InterPro" id="IPR005562">
    <property type="entry name" value="SpoVA"/>
</dbReference>
<feature type="transmembrane region" description="Helical" evidence="1">
    <location>
        <begin position="20"/>
        <end position="45"/>
    </location>
</feature>
<evidence type="ECO:0000313" key="3">
    <source>
        <dbReference type="Proteomes" id="UP000824232"/>
    </source>
</evidence>
<gene>
    <name evidence="2" type="ORF">IAB38_03520</name>
</gene>
<dbReference type="Pfam" id="PF03862">
    <property type="entry name" value="SpoVAC_SpoVAEB"/>
    <property type="match status" value="1"/>
</dbReference>
<sequence length="147" mass="16330">MTNRKYEALVKKHTPKENKVKYALTAFLVGGLMGLLGESLIRIYIMLFDVSRNDASTYMIITFIFFASLFTALGFFDKLVAKAKAGLLIPITGFAHSMTSAALDYKNEGPIYGVGSNVFKLAGSVIFYGVVSAWFFGLIRYIWEVLS</sequence>
<protein>
    <submittedName>
        <fullName evidence="2">SpoVA/SpoVAEb family sporulation membrane protein</fullName>
    </submittedName>
</protein>
<keyword evidence="1" id="KW-1133">Transmembrane helix</keyword>
<dbReference type="EMBL" id="DVHC01000036">
    <property type="protein sequence ID" value="HIR59097.1"/>
    <property type="molecule type" value="Genomic_DNA"/>
</dbReference>
<accession>A0A9D1DU61</accession>
<reference evidence="2" key="1">
    <citation type="submission" date="2020-10" db="EMBL/GenBank/DDBJ databases">
        <authorList>
            <person name="Gilroy R."/>
        </authorList>
    </citation>
    <scope>NUCLEOTIDE SEQUENCE</scope>
    <source>
        <strain evidence="2">CHK184-20233</strain>
    </source>
</reference>
<proteinExistence type="predicted"/>
<feature type="transmembrane region" description="Helical" evidence="1">
    <location>
        <begin position="125"/>
        <end position="143"/>
    </location>
</feature>
<dbReference type="AlphaFoldDB" id="A0A9D1DU61"/>
<keyword evidence="1" id="KW-0472">Membrane</keyword>
<reference evidence="2" key="2">
    <citation type="journal article" date="2021" name="PeerJ">
        <title>Extensive microbial diversity within the chicken gut microbiome revealed by metagenomics and culture.</title>
        <authorList>
            <person name="Gilroy R."/>
            <person name="Ravi A."/>
            <person name="Getino M."/>
            <person name="Pursley I."/>
            <person name="Horton D.L."/>
            <person name="Alikhan N.F."/>
            <person name="Baker D."/>
            <person name="Gharbi K."/>
            <person name="Hall N."/>
            <person name="Watson M."/>
            <person name="Adriaenssens E.M."/>
            <person name="Foster-Nyarko E."/>
            <person name="Jarju S."/>
            <person name="Secka A."/>
            <person name="Antonio M."/>
            <person name="Oren A."/>
            <person name="Chaudhuri R.R."/>
            <person name="La Ragione R."/>
            <person name="Hildebrand F."/>
            <person name="Pallen M.J."/>
        </authorList>
    </citation>
    <scope>NUCLEOTIDE SEQUENCE</scope>
    <source>
        <strain evidence="2">CHK184-20233</strain>
    </source>
</reference>
<comment type="caution">
    <text evidence="2">The sequence shown here is derived from an EMBL/GenBank/DDBJ whole genome shotgun (WGS) entry which is preliminary data.</text>
</comment>